<dbReference type="AlphaFoldDB" id="A0A1A0R8F5"/>
<reference evidence="2" key="1">
    <citation type="submission" date="2016-06" db="EMBL/GenBank/DDBJ databases">
        <authorList>
            <person name="Sutton G."/>
            <person name="Brinkac L."/>
            <person name="Sanka R."/>
            <person name="Adams M."/>
            <person name="Lau E."/>
            <person name="Mehaffy C."/>
            <person name="Tameris M."/>
            <person name="Hatherill M."/>
            <person name="Hanekom W."/>
            <person name="Mahomed H."/>
            <person name="Mcshane H."/>
        </authorList>
    </citation>
    <scope>NUCLEOTIDE SEQUENCE [LARGE SCALE GENOMIC DNA]</scope>
    <source>
        <strain evidence="2">852002-51209_SCH5440388</strain>
    </source>
</reference>
<dbReference type="OrthoDB" id="9803397at2"/>
<evidence type="ECO:0000313" key="1">
    <source>
        <dbReference type="EMBL" id="OBB30746.1"/>
    </source>
</evidence>
<dbReference type="Gene3D" id="3.30.70.20">
    <property type="match status" value="1"/>
</dbReference>
<dbReference type="Proteomes" id="UP000093902">
    <property type="component" value="Unassembled WGS sequence"/>
</dbReference>
<organism evidence="1 2">
    <name type="scientific">Mycolicibacterium peregrinum</name>
    <name type="common">Mycobacterium peregrinum</name>
    <dbReference type="NCBI Taxonomy" id="43304"/>
    <lineage>
        <taxon>Bacteria</taxon>
        <taxon>Bacillati</taxon>
        <taxon>Actinomycetota</taxon>
        <taxon>Actinomycetes</taxon>
        <taxon>Mycobacteriales</taxon>
        <taxon>Mycobacteriaceae</taxon>
        <taxon>Mycolicibacterium</taxon>
    </lineage>
</organism>
<comment type="caution">
    <text evidence="1">The sequence shown here is derived from an EMBL/GenBank/DDBJ whole genome shotgun (WGS) entry which is preliminary data.</text>
</comment>
<evidence type="ECO:0008006" key="3">
    <source>
        <dbReference type="Google" id="ProtNLM"/>
    </source>
</evidence>
<name>A0A1A0R8F5_MYCPR</name>
<gene>
    <name evidence="1" type="ORF">A5792_18550</name>
</gene>
<proteinExistence type="predicted"/>
<accession>A0A1A0R8F5</accession>
<sequence length="72" mass="7558">MTYVIGKPCVDVMDRACVEECPVETYKDDNDAFFSETLWGRDGPLGSPGGAAKLGLVAADGPLVASLPPQQS</sequence>
<evidence type="ECO:0000313" key="2">
    <source>
        <dbReference type="Proteomes" id="UP000093902"/>
    </source>
</evidence>
<protein>
    <recommendedName>
        <fullName evidence="3">Ferredoxin</fullName>
    </recommendedName>
</protein>
<dbReference type="EMBL" id="LZSO01000017">
    <property type="protein sequence ID" value="OBB30746.1"/>
    <property type="molecule type" value="Genomic_DNA"/>
</dbReference>
<dbReference type="RefSeq" id="WP_064932031.1">
    <property type="nucleotide sequence ID" value="NZ_LZSO01000017.1"/>
</dbReference>